<comment type="caution">
    <text evidence="1">The sequence shown here is derived from an EMBL/GenBank/DDBJ whole genome shotgun (WGS) entry which is preliminary data.</text>
</comment>
<keyword evidence="2" id="KW-1185">Reference proteome</keyword>
<accession>A0ABT6CL33</accession>
<dbReference type="RefSeq" id="WP_277279391.1">
    <property type="nucleotide sequence ID" value="NZ_JAROCY010000015.1"/>
</dbReference>
<dbReference type="EMBL" id="JAROCY010000015">
    <property type="protein sequence ID" value="MDF8334616.1"/>
    <property type="molecule type" value="Genomic_DNA"/>
</dbReference>
<name>A0ABT6CL33_9SPHN</name>
<proteinExistence type="predicted"/>
<sequence length="40" mass="3933">MAAGFVTATFSPDDELILEIGTASGGPGDTITAYGTRAGT</sequence>
<dbReference type="Proteomes" id="UP001222770">
    <property type="component" value="Unassembled WGS sequence"/>
</dbReference>
<evidence type="ECO:0000313" key="2">
    <source>
        <dbReference type="Proteomes" id="UP001222770"/>
    </source>
</evidence>
<protein>
    <submittedName>
        <fullName evidence="1">Uncharacterized protein</fullName>
    </submittedName>
</protein>
<evidence type="ECO:0000313" key="1">
    <source>
        <dbReference type="EMBL" id="MDF8334616.1"/>
    </source>
</evidence>
<gene>
    <name evidence="1" type="ORF">POM99_15515</name>
</gene>
<organism evidence="1 2">
    <name type="scientific">Novosphingobium cyanobacteriorum</name>
    <dbReference type="NCBI Taxonomy" id="3024215"/>
    <lineage>
        <taxon>Bacteria</taxon>
        <taxon>Pseudomonadati</taxon>
        <taxon>Pseudomonadota</taxon>
        <taxon>Alphaproteobacteria</taxon>
        <taxon>Sphingomonadales</taxon>
        <taxon>Sphingomonadaceae</taxon>
        <taxon>Novosphingobium</taxon>
    </lineage>
</organism>
<reference evidence="1 2" key="1">
    <citation type="submission" date="2023-03" db="EMBL/GenBank/DDBJ databases">
        <title>Novosphingobium cyanobacteriorum sp. nov., isolated from a eutrophic reservoir during the Microcystis bloom period.</title>
        <authorList>
            <person name="Kang M."/>
            <person name="Le V."/>
            <person name="Ko S.-R."/>
            <person name="Lee S.-A."/>
            <person name="Ahn C.-Y."/>
        </authorList>
    </citation>
    <scope>NUCLEOTIDE SEQUENCE [LARGE SCALE GENOMIC DNA]</scope>
    <source>
        <strain evidence="1 2">HBC54</strain>
    </source>
</reference>